<gene>
    <name evidence="16" type="ORF">BJ875DRAFT_253630</name>
</gene>
<evidence type="ECO:0000256" key="7">
    <source>
        <dbReference type="ARBA" id="ARBA00022679"/>
    </source>
</evidence>
<evidence type="ECO:0000256" key="14">
    <source>
        <dbReference type="ARBA" id="ARBA00048064"/>
    </source>
</evidence>
<dbReference type="AlphaFoldDB" id="A0A9P8BZM8"/>
<dbReference type="Proteomes" id="UP000824998">
    <property type="component" value="Unassembled WGS sequence"/>
</dbReference>
<feature type="transmembrane region" description="Helical" evidence="15">
    <location>
        <begin position="504"/>
        <end position="524"/>
    </location>
</feature>
<feature type="transmembrane region" description="Helical" evidence="15">
    <location>
        <begin position="209"/>
        <end position="230"/>
    </location>
</feature>
<evidence type="ECO:0000256" key="3">
    <source>
        <dbReference type="ARBA" id="ARBA00010600"/>
    </source>
</evidence>
<name>A0A9P8BZM8_9HELO</name>
<feature type="transmembrane region" description="Helical" evidence="15">
    <location>
        <begin position="407"/>
        <end position="432"/>
    </location>
</feature>
<keyword evidence="6" id="KW-0328">Glycosyltransferase</keyword>
<evidence type="ECO:0000256" key="2">
    <source>
        <dbReference type="ARBA" id="ARBA00004922"/>
    </source>
</evidence>
<dbReference type="InterPro" id="IPR016900">
    <property type="entry name" value="Alg10"/>
</dbReference>
<feature type="transmembrane region" description="Helical" evidence="15">
    <location>
        <begin position="115"/>
        <end position="135"/>
    </location>
</feature>
<evidence type="ECO:0000256" key="15">
    <source>
        <dbReference type="SAM" id="Phobius"/>
    </source>
</evidence>
<keyword evidence="11 15" id="KW-0472">Membrane</keyword>
<keyword evidence="8 15" id="KW-0812">Transmembrane</keyword>
<dbReference type="EMBL" id="MU252004">
    <property type="protein sequence ID" value="KAG9228252.1"/>
    <property type="molecule type" value="Genomic_DNA"/>
</dbReference>
<feature type="transmembrane region" description="Helical" evidence="15">
    <location>
        <begin position="167"/>
        <end position="188"/>
    </location>
</feature>
<sequence length="586" mass="66146">MSAGSRWRNLPLLELGGILNATIPWNFLQGDRKYLASLALLVVYLIASFWESQVTKIVNEPYLDEVFHIPQAQAYCRAQYQVWDPKLTTPPGLYAFSVLFLKIFRGVCDVGSLRLFNVFALLSLTVYTLEIRSFLTAPSFVLRSRKLSTISTESIHTALNIALFPPLFFFSGLYYTDVLSTRFVLLCYRLFLDRKGVHNNSGKGLYMNYFVGILALTMRQTNIFWVAIFLGESEVMRAVKANVAPAPMSESGASTPDDTAFQNYKRWARGAIHDVVLEDASPLDFILMPMSLIVAILHQPVLVISRLWPYIALLVSFAAFVFYNGGVVLGDKSSHVATIHLPQLLYLSPFILFFSAPLVLPMLLTHVLQTIKTLTSPFTPKPTTSITSPIANNANPSIRHLLTIANFLIIQLALLATIAIIHFNTIIHPFTLADNRHYVFYVFRYSILRAPWIRYALGPVYLTCAYAVYISLVPTPGPRATTSPILQTISTKPPSTSSPPKNRVSTVIMLLIPTILSLVTAPLVEPRYFIIPWVMYRLHLPQGQGGMWLWLETLWFLAINAVTGYIFLYLSFEWGQEPGRVQRFMW</sequence>
<evidence type="ECO:0000256" key="5">
    <source>
        <dbReference type="ARBA" id="ARBA00018512"/>
    </source>
</evidence>
<dbReference type="OrthoDB" id="4769at2759"/>
<keyword evidence="9" id="KW-0256">Endoplasmic reticulum</keyword>
<feature type="transmembrane region" description="Helical" evidence="15">
    <location>
        <begin position="285"/>
        <end position="303"/>
    </location>
</feature>
<feature type="transmembrane region" description="Helical" evidence="15">
    <location>
        <begin position="310"/>
        <end position="329"/>
    </location>
</feature>
<evidence type="ECO:0000256" key="13">
    <source>
        <dbReference type="ARBA" id="ARBA00044727"/>
    </source>
</evidence>
<organism evidence="16 17">
    <name type="scientific">Amylocarpus encephaloides</name>
    <dbReference type="NCBI Taxonomy" id="45428"/>
    <lineage>
        <taxon>Eukaryota</taxon>
        <taxon>Fungi</taxon>
        <taxon>Dikarya</taxon>
        <taxon>Ascomycota</taxon>
        <taxon>Pezizomycotina</taxon>
        <taxon>Leotiomycetes</taxon>
        <taxon>Helotiales</taxon>
        <taxon>Helotiales incertae sedis</taxon>
        <taxon>Amylocarpus</taxon>
    </lineage>
</organism>
<evidence type="ECO:0000256" key="8">
    <source>
        <dbReference type="ARBA" id="ARBA00022692"/>
    </source>
</evidence>
<protein>
    <recommendedName>
        <fullName evidence="5">Dol-P-Glc:Glc(2)Man(9)GlcNAc(2)-PP-Dol alpha-1,2-glucosyltransferase</fullName>
        <ecNumber evidence="4">2.4.1.256</ecNumber>
    </recommendedName>
    <alternativeName>
        <fullName evidence="12">Asparagine-linked glycosylation protein 10</fullName>
    </alternativeName>
</protein>
<comment type="similarity">
    <text evidence="3">Belongs to the ALG10 glucosyltransferase family.</text>
</comment>
<comment type="catalytic activity">
    <reaction evidence="14">
        <text>an alpha-D-Glc-(1-&gt;3)-alpha-D-Glc-(1-&gt;3)-alpha-D-Man-(1-&gt;2)-alpha-D-Man-(1-&gt;2)-alpha-D-Man-(1-&gt;3)-[alpha-D-Man-(1-&gt;2)-alpha-D-Man-(1-&gt;3)-[alpha-D-Man-(1-&gt;2)-alpha-D-Man-(1-&gt;6)]-alpha-D-Man-(1-&gt;6)]-beta-D-Man-(1-&gt;4)-beta-D-GlcNAc-(1-&gt;4)-alpha-D-GlcNAc-diphospho-di-trans,poly-cis-dolichol + a di-trans,poly-cis-dolichyl beta-D-glucosyl phosphate = a alpha-D-Glc-(1-&gt;2)-alpha-D-Glc-(1-&gt;3)-alpha-D-Glc-(1-&gt;3)-alpha-D-Man-(1-&gt;2)-alpha-D-Man-(1-&gt;2)-alpha-D-Man-(1-&gt;3)-[alpha-D-Man-(1-&gt;2)-alpha-D-Man-(1-&gt;3)-[alpha-D-Man-(1-&gt;2)-alpha-D-Man-(1-&gt;6)]-alpha-D-Man-(1-&gt;6)]-beta-D-Man-(1-&gt;4)-beta-D-GlcNAc-(1-&gt;4)-alpha-D-GlcNAc-diphospho-di-trans,poly-cis-dolichol + a di-trans,poly-cis-dolichyl phosphate + H(+)</text>
        <dbReference type="Rhea" id="RHEA:29543"/>
        <dbReference type="Rhea" id="RHEA-COMP:19498"/>
        <dbReference type="Rhea" id="RHEA-COMP:19502"/>
        <dbReference type="Rhea" id="RHEA-COMP:19512"/>
        <dbReference type="Rhea" id="RHEA-COMP:19522"/>
        <dbReference type="ChEBI" id="CHEBI:15378"/>
        <dbReference type="ChEBI" id="CHEBI:57525"/>
        <dbReference type="ChEBI" id="CHEBI:57683"/>
        <dbReference type="ChEBI" id="CHEBI:132522"/>
        <dbReference type="ChEBI" id="CHEBI:132523"/>
        <dbReference type="EC" id="2.4.1.256"/>
    </reaction>
    <physiologicalReaction direction="left-to-right" evidence="14">
        <dbReference type="Rhea" id="RHEA:29544"/>
    </physiologicalReaction>
</comment>
<evidence type="ECO:0000256" key="9">
    <source>
        <dbReference type="ARBA" id="ARBA00022824"/>
    </source>
</evidence>
<feature type="transmembrane region" description="Helical" evidence="15">
    <location>
        <begin position="344"/>
        <end position="364"/>
    </location>
</feature>
<evidence type="ECO:0000256" key="1">
    <source>
        <dbReference type="ARBA" id="ARBA00004477"/>
    </source>
</evidence>
<reference evidence="16" key="1">
    <citation type="journal article" date="2021" name="IMA Fungus">
        <title>Genomic characterization of three marine fungi, including Emericellopsis atlantica sp. nov. with signatures of a generalist lifestyle and marine biomass degradation.</title>
        <authorList>
            <person name="Hagestad O.C."/>
            <person name="Hou L."/>
            <person name="Andersen J.H."/>
            <person name="Hansen E.H."/>
            <person name="Altermark B."/>
            <person name="Li C."/>
            <person name="Kuhnert E."/>
            <person name="Cox R.J."/>
            <person name="Crous P.W."/>
            <person name="Spatafora J.W."/>
            <person name="Lail K."/>
            <person name="Amirebrahimi M."/>
            <person name="Lipzen A."/>
            <person name="Pangilinan J."/>
            <person name="Andreopoulos W."/>
            <person name="Hayes R.D."/>
            <person name="Ng V."/>
            <person name="Grigoriev I.V."/>
            <person name="Jackson S.A."/>
            <person name="Sutton T.D.S."/>
            <person name="Dobson A.D.W."/>
            <person name="Rama T."/>
        </authorList>
    </citation>
    <scope>NUCLEOTIDE SEQUENCE</scope>
    <source>
        <strain evidence="16">TRa018bII</strain>
    </source>
</reference>
<keyword evidence="7" id="KW-0808">Transferase</keyword>
<dbReference type="PANTHER" id="PTHR12989:SF10">
    <property type="entry name" value="DOL-P-GLC:GLC(2)MAN(9)GLCNAC(2)-PP-DOL ALPHA-1,2-GLUCOSYLTRANSFERASE-RELATED"/>
    <property type="match status" value="1"/>
</dbReference>
<comment type="pathway">
    <text evidence="2">Protein modification; protein glycosylation.</text>
</comment>
<dbReference type="EC" id="2.4.1.256" evidence="4"/>
<dbReference type="GO" id="GO:0005789">
    <property type="term" value="C:endoplasmic reticulum membrane"/>
    <property type="evidence" value="ECO:0007669"/>
    <property type="project" value="UniProtKB-SubCell"/>
</dbReference>
<comment type="caution">
    <text evidence="16">The sequence shown here is derived from an EMBL/GenBank/DDBJ whole genome shotgun (WGS) entry which is preliminary data.</text>
</comment>
<keyword evidence="17" id="KW-1185">Reference proteome</keyword>
<comment type="function">
    <text evidence="13">Dol-P-Glc:Glc(2)Man(9)GlcNAc(2)-PP-Dol alpha-1,2-glucosyltransferase that operates in the biosynthetic pathway of dolichol-linked oligosaccharides, the glycan precursors employed in protein asparagine (N)-glycosylation. The assembly of dolichol-linked oligosaccharides begins on the cytosolic side of the endoplasmic reticulum membrane and finishes in its lumen. The sequential addition of sugars to dolichol pyrophosphate produces dolichol-linked oligosaccharides containing fourteen sugars, including two GlcNAcs, nine mannoses and three glucoses. Once assembled, the oligosaccharide is transferred from the lipid to nascent proteins by oligosaccharyltransferases. In the lumen of the endoplasmic reticulum, adds the third and last glucose residue from dolichyl phosphate glucose (Dol-P-Glc) onto the lipid-linked oligosaccharide intermediate Glc(2)Man(9)GlcNAc(2)-PP-Dol to produce Glc(3)Man(9)GlcNAc(2)-PP-Dol.</text>
</comment>
<dbReference type="GO" id="GO:0006488">
    <property type="term" value="P:dolichol-linked oligosaccharide biosynthetic process"/>
    <property type="evidence" value="ECO:0007669"/>
    <property type="project" value="InterPro"/>
</dbReference>
<dbReference type="Pfam" id="PF04922">
    <property type="entry name" value="DIE2_ALG10"/>
    <property type="match status" value="1"/>
</dbReference>
<evidence type="ECO:0000313" key="17">
    <source>
        <dbReference type="Proteomes" id="UP000824998"/>
    </source>
</evidence>
<evidence type="ECO:0000256" key="11">
    <source>
        <dbReference type="ARBA" id="ARBA00023136"/>
    </source>
</evidence>
<dbReference type="GO" id="GO:0106073">
    <property type="term" value="F:dolichyl pyrophosphate Glc2Man9GlcNAc2 alpha-1,2-glucosyltransferase activity"/>
    <property type="evidence" value="ECO:0007669"/>
    <property type="project" value="UniProtKB-EC"/>
</dbReference>
<evidence type="ECO:0000256" key="12">
    <source>
        <dbReference type="ARBA" id="ARBA00032069"/>
    </source>
</evidence>
<evidence type="ECO:0000256" key="10">
    <source>
        <dbReference type="ARBA" id="ARBA00022989"/>
    </source>
</evidence>
<dbReference type="PIRSF" id="PIRSF028810">
    <property type="entry name" value="Alpha1_2_glucosyltferase_Alg10"/>
    <property type="match status" value="1"/>
</dbReference>
<dbReference type="PANTHER" id="PTHR12989">
    <property type="entry name" value="ALPHA-1,2-GLUCOSYLTRANSFERASE ALG10"/>
    <property type="match status" value="1"/>
</dbReference>
<keyword evidence="10 15" id="KW-1133">Transmembrane helix</keyword>
<proteinExistence type="inferred from homology"/>
<accession>A0A9P8BZM8</accession>
<evidence type="ECO:0000256" key="6">
    <source>
        <dbReference type="ARBA" id="ARBA00022676"/>
    </source>
</evidence>
<comment type="subcellular location">
    <subcellularLocation>
        <location evidence="1">Endoplasmic reticulum membrane</location>
        <topology evidence="1">Multi-pass membrane protein</topology>
    </subcellularLocation>
</comment>
<feature type="transmembrane region" description="Helical" evidence="15">
    <location>
        <begin position="547"/>
        <end position="570"/>
    </location>
</feature>
<evidence type="ECO:0000313" key="16">
    <source>
        <dbReference type="EMBL" id="KAG9228252.1"/>
    </source>
</evidence>
<feature type="transmembrane region" description="Helical" evidence="15">
    <location>
        <begin position="452"/>
        <end position="472"/>
    </location>
</feature>
<evidence type="ECO:0000256" key="4">
    <source>
        <dbReference type="ARBA" id="ARBA00011967"/>
    </source>
</evidence>